<accession>A0A2S9I861</accession>
<keyword evidence="3" id="KW-1185">Reference proteome</keyword>
<comment type="caution">
    <text evidence="2">The sequence shown here is derived from an EMBL/GenBank/DDBJ whole genome shotgun (WGS) entry which is preliminary data.</text>
</comment>
<evidence type="ECO:0000259" key="1">
    <source>
        <dbReference type="Pfam" id="PF20557"/>
    </source>
</evidence>
<protein>
    <recommendedName>
        <fullName evidence="1">Putative DnaT-like domain-containing protein</fullName>
    </recommendedName>
</protein>
<evidence type="ECO:0000313" key="2">
    <source>
        <dbReference type="EMBL" id="PRD13979.1"/>
    </source>
</evidence>
<dbReference type="AlphaFoldDB" id="A0A2S9I861"/>
<dbReference type="EMBL" id="PDET01000014">
    <property type="protein sequence ID" value="PRD13979.1"/>
    <property type="molecule type" value="Genomic_DNA"/>
</dbReference>
<dbReference type="InterPro" id="IPR046787">
    <property type="entry name" value="DnaT_2"/>
</dbReference>
<gene>
    <name evidence="2" type="ORF">CQW29_18410</name>
</gene>
<dbReference type="OrthoDB" id="6507212at2"/>
<proteinExistence type="predicted"/>
<reference evidence="2 3" key="1">
    <citation type="submission" date="2017-10" db="EMBL/GenBank/DDBJ databases">
        <title>Draft genome of two endophytic bacteria isolated from 'guarana' Paullinia cupana (Mart.) Ducke.</title>
        <authorList>
            <person name="Siqueira K.A."/>
            <person name="Liotti R.G."/>
            <person name="Mendes T.A."/>
            <person name="Soares M.A."/>
        </authorList>
    </citation>
    <scope>NUCLEOTIDE SEQUENCE [LARGE SCALE GENOMIC DNA]</scope>
    <source>
        <strain evidence="2 3">342</strain>
    </source>
</reference>
<evidence type="ECO:0000313" key="3">
    <source>
        <dbReference type="Proteomes" id="UP000239181"/>
    </source>
</evidence>
<name>A0A2S9I861_9GAMM</name>
<dbReference type="Pfam" id="PF20557">
    <property type="entry name" value="DnaT_2"/>
    <property type="match status" value="1"/>
</dbReference>
<feature type="domain" description="Putative DnaT-like" evidence="1">
    <location>
        <begin position="10"/>
        <end position="160"/>
    </location>
</feature>
<sequence length="160" mass="17043">MLITDPLSLHMDSYASVAVLRDLAGARGYDIPADDDECERLLIQAMDYLAGLKWKGQRGSASQPNAWPRSGVEVDGFTLSPHTIPVQLIQAQCRLAIEAQNTDLQPATSGGAEVLQESVSGAVSITYAEGTSRDPPSFPWLSGLLRGMVAGFGQVSLVRG</sequence>
<organism evidence="2 3">
    <name type="scientific">Pantoea coffeiphila</name>
    <dbReference type="NCBI Taxonomy" id="1465635"/>
    <lineage>
        <taxon>Bacteria</taxon>
        <taxon>Pseudomonadati</taxon>
        <taxon>Pseudomonadota</taxon>
        <taxon>Gammaproteobacteria</taxon>
        <taxon>Enterobacterales</taxon>
        <taxon>Erwiniaceae</taxon>
        <taxon>Pantoea</taxon>
    </lineage>
</organism>
<dbReference type="Proteomes" id="UP000239181">
    <property type="component" value="Unassembled WGS sequence"/>
</dbReference>